<name>A0A177EG61_9MICR</name>
<sequence>MGNLRTVFGVAVAVLGHVGFGLGTSLGSSSGTSLKPKVAQTAQQAVGVLPQSEHTAPTIGFFEGANVALKTFGSGSAVQLMESQPAGIVLILGKIDPESIPEKVEPGLSFSNLSIHGFRSKRYRVEVDDVIARVISAFSCTYVKELALENFGLRELQNIPGQQIALAKTQSLKLSNISNLYFDWFCAVLRMNSGQVEPITLSVHDCTVEYLAPLDNLGIGELSGIRLSYLPNLHTIDLKLPLKSAPKMILELHNLNKWCKIDKKLVKFIASMHWDSVWIEMSHWNMIYKLTKNNLEVKSFLHFYVTEWEDMSLCGQYKEHLILKTPEIVFQDSTSHLFLEKQFLDNAIQWVYFSNIETTKVRIYHCDKAPTPELIDYLQKISIDSERATSLKSFKVLSQELSFFKLSDITRNSRTICAIS</sequence>
<dbReference type="AlphaFoldDB" id="A0A177EG61"/>
<comment type="caution">
    <text evidence="1">The sequence shown here is derived from an EMBL/GenBank/DDBJ whole genome shotgun (WGS) entry which is preliminary data.</text>
</comment>
<gene>
    <name evidence="1" type="ORF">NEDG_02023</name>
</gene>
<dbReference type="Proteomes" id="UP000185944">
    <property type="component" value="Unassembled WGS sequence"/>
</dbReference>
<organism evidence="1 2">
    <name type="scientific">Nematocida displodere</name>
    <dbReference type="NCBI Taxonomy" id="1805483"/>
    <lineage>
        <taxon>Eukaryota</taxon>
        <taxon>Fungi</taxon>
        <taxon>Fungi incertae sedis</taxon>
        <taxon>Microsporidia</taxon>
        <taxon>Nematocida</taxon>
    </lineage>
</organism>
<dbReference type="VEuPathDB" id="MicrosporidiaDB:NEDG_02023"/>
<dbReference type="RefSeq" id="XP_067544738.1">
    <property type="nucleotide sequence ID" value="XM_067689441.1"/>
</dbReference>
<evidence type="ECO:0000313" key="2">
    <source>
        <dbReference type="Proteomes" id="UP000185944"/>
    </source>
</evidence>
<dbReference type="EMBL" id="LTDL01000028">
    <property type="protein sequence ID" value="OAG30481.1"/>
    <property type="molecule type" value="Genomic_DNA"/>
</dbReference>
<proteinExistence type="predicted"/>
<evidence type="ECO:0000313" key="1">
    <source>
        <dbReference type="EMBL" id="OAG30481.1"/>
    </source>
</evidence>
<reference evidence="1 2" key="1">
    <citation type="submission" date="2016-02" db="EMBL/GenBank/DDBJ databases">
        <title>Discovery of a natural microsporidian pathogen with a broad tissue tropism in Caenorhabditis elegans.</title>
        <authorList>
            <person name="Luallen R.J."/>
            <person name="Reinke A.W."/>
            <person name="Tong L."/>
            <person name="Botts M.R."/>
            <person name="Felix M.-A."/>
            <person name="Troemel E.R."/>
        </authorList>
    </citation>
    <scope>NUCLEOTIDE SEQUENCE [LARGE SCALE GENOMIC DNA]</scope>
    <source>
        <strain evidence="1 2">JUm2807</strain>
    </source>
</reference>
<accession>A0A177EG61</accession>
<keyword evidence="2" id="KW-1185">Reference proteome</keyword>
<protein>
    <submittedName>
        <fullName evidence="1">Uncharacterized protein</fullName>
    </submittedName>
</protein>
<dbReference type="GeneID" id="93648373"/>